<dbReference type="SUPFAM" id="SSF46785">
    <property type="entry name" value="Winged helix' DNA-binding domain"/>
    <property type="match status" value="1"/>
</dbReference>
<dbReference type="AlphaFoldDB" id="A0A1M6WPZ5"/>
<dbReference type="Proteomes" id="UP000184395">
    <property type="component" value="Unassembled WGS sequence"/>
</dbReference>
<keyword evidence="3" id="KW-0238">DNA-binding</keyword>
<dbReference type="Pfam" id="PF03466">
    <property type="entry name" value="LysR_substrate"/>
    <property type="match status" value="1"/>
</dbReference>
<dbReference type="InterPro" id="IPR005119">
    <property type="entry name" value="LysR_subst-bd"/>
</dbReference>
<feature type="domain" description="HTH lysR-type" evidence="5">
    <location>
        <begin position="16"/>
        <end position="73"/>
    </location>
</feature>
<dbReference type="KEGG" id="pts:CUJ90_19590"/>
<dbReference type="STRING" id="169427.SAMN05192548_10487"/>
<accession>A0A1M6WPZ5</accession>
<evidence type="ECO:0000256" key="3">
    <source>
        <dbReference type="ARBA" id="ARBA00023125"/>
    </source>
</evidence>
<evidence type="ECO:0000313" key="6">
    <source>
        <dbReference type="EMBL" id="SHK95684.1"/>
    </source>
</evidence>
<comment type="similarity">
    <text evidence="1">Belongs to the LysR transcriptional regulatory family.</text>
</comment>
<dbReference type="FunFam" id="1.10.10.10:FF:000001">
    <property type="entry name" value="LysR family transcriptional regulator"/>
    <property type="match status" value="1"/>
</dbReference>
<dbReference type="GO" id="GO:0000976">
    <property type="term" value="F:transcription cis-regulatory region binding"/>
    <property type="evidence" value="ECO:0007669"/>
    <property type="project" value="TreeGrafter"/>
</dbReference>
<dbReference type="Gene3D" id="1.10.10.10">
    <property type="entry name" value="Winged helix-like DNA-binding domain superfamily/Winged helix DNA-binding domain"/>
    <property type="match status" value="1"/>
</dbReference>
<protein>
    <submittedName>
        <fullName evidence="6">Transcriptional regulator, LysR family</fullName>
    </submittedName>
</protein>
<dbReference type="InterPro" id="IPR036390">
    <property type="entry name" value="WH_DNA-bd_sf"/>
</dbReference>
<dbReference type="PROSITE" id="PS50931">
    <property type="entry name" value="HTH_LYSR"/>
    <property type="match status" value="1"/>
</dbReference>
<dbReference type="RefSeq" id="WP_073431992.1">
    <property type="nucleotide sequence ID" value="NZ_CADFGY010000038.1"/>
</dbReference>
<dbReference type="GO" id="GO:0003700">
    <property type="term" value="F:DNA-binding transcription factor activity"/>
    <property type="evidence" value="ECO:0007669"/>
    <property type="project" value="InterPro"/>
</dbReference>
<name>A0A1M6WPZ5_9BURK</name>
<dbReference type="PANTHER" id="PTHR30126">
    <property type="entry name" value="HTH-TYPE TRANSCRIPTIONAL REGULATOR"/>
    <property type="match status" value="1"/>
</dbReference>
<dbReference type="CDD" id="cd05466">
    <property type="entry name" value="PBP2_LTTR_substrate"/>
    <property type="match status" value="1"/>
</dbReference>
<dbReference type="EMBL" id="FRAB01000048">
    <property type="protein sequence ID" value="SHK95684.1"/>
    <property type="molecule type" value="Genomic_DNA"/>
</dbReference>
<dbReference type="SUPFAM" id="SSF53850">
    <property type="entry name" value="Periplasmic binding protein-like II"/>
    <property type="match status" value="1"/>
</dbReference>
<evidence type="ECO:0000256" key="4">
    <source>
        <dbReference type="ARBA" id="ARBA00023163"/>
    </source>
</evidence>
<proteinExistence type="inferred from homology"/>
<evidence type="ECO:0000256" key="2">
    <source>
        <dbReference type="ARBA" id="ARBA00023015"/>
    </source>
</evidence>
<organism evidence="6 7">
    <name type="scientific">Paraburkholderia terricola</name>
    <dbReference type="NCBI Taxonomy" id="169427"/>
    <lineage>
        <taxon>Bacteria</taxon>
        <taxon>Pseudomonadati</taxon>
        <taxon>Pseudomonadota</taxon>
        <taxon>Betaproteobacteria</taxon>
        <taxon>Burkholderiales</taxon>
        <taxon>Burkholderiaceae</taxon>
        <taxon>Paraburkholderia</taxon>
    </lineage>
</organism>
<dbReference type="Pfam" id="PF00126">
    <property type="entry name" value="HTH_1"/>
    <property type="match status" value="1"/>
</dbReference>
<dbReference type="Gene3D" id="3.40.190.10">
    <property type="entry name" value="Periplasmic binding protein-like II"/>
    <property type="match status" value="2"/>
</dbReference>
<evidence type="ECO:0000259" key="5">
    <source>
        <dbReference type="PROSITE" id="PS50931"/>
    </source>
</evidence>
<dbReference type="GeneID" id="301980358"/>
<keyword evidence="2" id="KW-0805">Transcription regulation</keyword>
<dbReference type="PRINTS" id="PR00039">
    <property type="entry name" value="HTHLYSR"/>
</dbReference>
<dbReference type="PANTHER" id="PTHR30126:SF77">
    <property type="entry name" value="TRANSCRIPTIONAL REGULATORY PROTEIN"/>
    <property type="match status" value="1"/>
</dbReference>
<dbReference type="InterPro" id="IPR000847">
    <property type="entry name" value="LysR_HTH_N"/>
</dbReference>
<dbReference type="OrthoDB" id="9786526at2"/>
<evidence type="ECO:0000313" key="7">
    <source>
        <dbReference type="Proteomes" id="UP000184395"/>
    </source>
</evidence>
<keyword evidence="4" id="KW-0804">Transcription</keyword>
<dbReference type="InterPro" id="IPR036388">
    <property type="entry name" value="WH-like_DNA-bd_sf"/>
</dbReference>
<evidence type="ECO:0000256" key="1">
    <source>
        <dbReference type="ARBA" id="ARBA00009437"/>
    </source>
</evidence>
<reference evidence="6 7" key="1">
    <citation type="submission" date="2016-11" db="EMBL/GenBank/DDBJ databases">
        <authorList>
            <person name="Jaros S."/>
            <person name="Januszkiewicz K."/>
            <person name="Wedrychowicz H."/>
        </authorList>
    </citation>
    <scope>NUCLEOTIDE SEQUENCE [LARGE SCALE GENOMIC DNA]</scope>
    <source>
        <strain evidence="6 7">LMG 20594</strain>
    </source>
</reference>
<sequence length="310" mass="34701">MIWLNFLNTKRAEANVTLQQLETFFWTVTLGSFSAAAERLYATQSAVSMRVRELERTLGVELFDRTHRTARLTPRGRELMEYASRILDLSTELEHRIAAPESMFGTVRFGVAEVITTTWLPELIRTIAERYPNVRLEIEEALTAELMESLAQAELELVLAPGHSRAQELSTLSLGAVAFEWMASPALGLEDRVYGPAELAGYPIIGMKPKSFHYSAIEDWFQNEHVRGRYLARCKSVAVAASMTMAGMGVAYLPAKHYAGEIESGRLKIVTTSPRLEPVQFVAVFPQGHSFSLARTVAELAREVSTFDRQ</sequence>
<gene>
    <name evidence="6" type="ORF">SAMN05192548_10487</name>
</gene>